<feature type="domain" description="Carrier" evidence="4">
    <location>
        <begin position="958"/>
        <end position="1033"/>
    </location>
</feature>
<keyword evidence="3" id="KW-0808">Transferase</keyword>
<dbReference type="InterPro" id="IPR055123">
    <property type="entry name" value="SpnB-like_Rossmann"/>
</dbReference>
<dbReference type="GO" id="GO:0006633">
    <property type="term" value="P:fatty acid biosynthetic process"/>
    <property type="evidence" value="ECO:0007669"/>
    <property type="project" value="InterPro"/>
</dbReference>
<dbReference type="GO" id="GO:0016874">
    <property type="term" value="F:ligase activity"/>
    <property type="evidence" value="ECO:0007669"/>
    <property type="project" value="UniProtKB-KW"/>
</dbReference>
<dbReference type="PANTHER" id="PTHR43775:SF51">
    <property type="entry name" value="INACTIVE PHENOLPHTHIOCEROL SYNTHESIS POLYKETIDE SYNTHASE TYPE I PKS1-RELATED"/>
    <property type="match status" value="1"/>
</dbReference>
<evidence type="ECO:0000259" key="5">
    <source>
        <dbReference type="PROSITE" id="PS52004"/>
    </source>
</evidence>
<dbReference type="SUPFAM" id="SSF51735">
    <property type="entry name" value="NAD(P)-binding Rossmann-fold domains"/>
    <property type="match status" value="2"/>
</dbReference>
<feature type="domain" description="Ketosynthase family 3 (KS3)" evidence="5">
    <location>
        <begin position="1055"/>
        <end position="1322"/>
    </location>
</feature>
<dbReference type="PROSITE" id="PS00606">
    <property type="entry name" value="KS3_1"/>
    <property type="match status" value="1"/>
</dbReference>
<dbReference type="PROSITE" id="PS00455">
    <property type="entry name" value="AMP_BINDING"/>
    <property type="match status" value="1"/>
</dbReference>
<dbReference type="InterPro" id="IPR000873">
    <property type="entry name" value="AMP-dep_synth/lig_dom"/>
</dbReference>
<dbReference type="SUPFAM" id="SSF56801">
    <property type="entry name" value="Acetyl-CoA synthetase-like"/>
    <property type="match status" value="1"/>
</dbReference>
<dbReference type="Pfam" id="PF13193">
    <property type="entry name" value="AMP-binding_C"/>
    <property type="match status" value="1"/>
</dbReference>
<dbReference type="Pfam" id="PF08659">
    <property type="entry name" value="KR"/>
    <property type="match status" value="2"/>
</dbReference>
<dbReference type="PROSITE" id="PS52004">
    <property type="entry name" value="KS3_2"/>
    <property type="match status" value="1"/>
</dbReference>
<protein>
    <submittedName>
        <fullName evidence="6">Acyl-CoA synthetase (AMP-forming)/AMP-acid ligase II</fullName>
    </submittedName>
</protein>
<dbReference type="SUPFAM" id="SSF53901">
    <property type="entry name" value="Thiolase-like"/>
    <property type="match status" value="1"/>
</dbReference>
<name>A0A4Q7KDP6_9PSEU</name>
<dbReference type="CDD" id="cd00833">
    <property type="entry name" value="PKS"/>
    <property type="match status" value="1"/>
</dbReference>
<dbReference type="Proteomes" id="UP000294257">
    <property type="component" value="Unassembled WGS sequence"/>
</dbReference>
<dbReference type="EMBL" id="SGWQ01000013">
    <property type="protein sequence ID" value="RZS32161.1"/>
    <property type="molecule type" value="Genomic_DNA"/>
</dbReference>
<evidence type="ECO:0000256" key="2">
    <source>
        <dbReference type="ARBA" id="ARBA00022553"/>
    </source>
</evidence>
<dbReference type="InterPro" id="IPR013968">
    <property type="entry name" value="PKS_KR"/>
</dbReference>
<dbReference type="Gene3D" id="3.30.300.30">
    <property type="match status" value="1"/>
</dbReference>
<organism evidence="6 7">
    <name type="scientific">Herbihabitans rhizosphaerae</name>
    <dbReference type="NCBI Taxonomy" id="1872711"/>
    <lineage>
        <taxon>Bacteria</taxon>
        <taxon>Bacillati</taxon>
        <taxon>Actinomycetota</taxon>
        <taxon>Actinomycetes</taxon>
        <taxon>Pseudonocardiales</taxon>
        <taxon>Pseudonocardiaceae</taxon>
        <taxon>Herbihabitans</taxon>
    </lineage>
</organism>
<keyword evidence="7" id="KW-1185">Reference proteome</keyword>
<sequence length="1322" mass="139044">MLRTELIRPLPELLMGNAERFGDKVAFRDERRSVTYTDLENRTRRLAGHLSDLRLQPGDRAAILLANSVEVIESYLAITRASAIGVPLNPQLTEAELAYLLDDSGARIVVTDLVRFEALGSVLRERPHIRVIVVGAEPAPAEAVSFAVLADSEPVGQARDDLELDDVAWMLYTSGTTGRPKGVLSTQRNCLWSVAACYVPIPELSAEDRVLWPLPLFHSLSHIACVLSVTAVGATARIVDGFSADEVLAVLREESSTFLAGVPTMYHHLVRAARERGFQAPDLRMCLVGGAVTTAELRKSFEETFGAPLLDAYGSTETCGSITINWPTGARVEGSCGLPVPGLGVRLIDPENGLDVSAGAEGEVWVSGPSVMVGYHNQPEATRQAVTDGWYRTGDLARRDEAGYFTITGRIKELIIRGGENIHPGEVESVIRQLPGVADVAVVGKPHEVLGEIPVAFIVASDGGFDPDDVFAACREQLTYFKLPEELYEIDRIPRTASGKITRHVLLEQPARLRASSSGHYETLLRLDWIPVPSVSPAEVSDESWAVLGGDRFGIVETLATQGIEADEYADFDTLMGELANGRAAPRVAVLLVGDESGDRITDAVRDRVASVERQLTAYGEGALGGIRLVVVTRGAVAVGAGDDVADLASAPVWGVVRTAQLDAPEIAITDLGPTNEDVAALPLVVGLGEPQTVVRQGVPLCPRLTRILTDGVVGGEPFDVGDGTVMVTGVDSEPGAAVARHLVAVHGVRRLLLTCPDGAAAGSAERLVEDLGRFGAEVSLVACDPADRSALAGALRQAAMPVRAVVHTQSTVDGAVNLHELTGDLDLRMFVLVGTSSGLLGGDRAGESAFLDALARRRGAHGMPALNLAWDLVGTPRPNHAGVRPLSTTDGLAMFDAALGSDAPTLAAVKPDTAALESSVVPGPLRGLIEVTPETRAADPATASALRAELTGLSEPEQRDALLEMVRSEVSALSGVAVVAADRAFKDLGFTSTTAVELRTRLVVATGLSLPAALAFNYPSVDVLVGHLYRELFGAAAGPEPTVDSDLGRPAVDDDPVVIVGMGCRLPGGVCSPEDLWGLVVSGGDAVGGFPVDRGWDLGGLFDVDPDVPGTTYVRSGGFLGDVAGFDAEFFGISPREALAMDPQQRLLLEVSWETIENAGINPKSLRGQDVGVFFGMMHHDYASNIGRVPDGVDGYLGIGKAGSVASGRVSYVLGLEGPAVTVDTACSSSLVALHLAVQSVQQGECSMALAGGVAVMATPDAFIEFSRQRALSVDGRCKSFSDDADGTAWAEGVGVVLVERLSVARRLGHVVLGVVRGCAV</sequence>
<dbReference type="OrthoDB" id="9778690at2"/>
<dbReference type="Gene3D" id="3.40.47.10">
    <property type="match status" value="1"/>
</dbReference>
<dbReference type="SMART" id="SM00823">
    <property type="entry name" value="PKS_PP"/>
    <property type="match status" value="1"/>
</dbReference>
<dbReference type="GO" id="GO:0031177">
    <property type="term" value="F:phosphopantetheine binding"/>
    <property type="evidence" value="ECO:0007669"/>
    <property type="project" value="InterPro"/>
</dbReference>
<dbReference type="Pfam" id="PF00550">
    <property type="entry name" value="PP-binding"/>
    <property type="match status" value="1"/>
</dbReference>
<dbReference type="Pfam" id="PF00109">
    <property type="entry name" value="ketoacyl-synt"/>
    <property type="match status" value="1"/>
</dbReference>
<evidence type="ECO:0000256" key="1">
    <source>
        <dbReference type="ARBA" id="ARBA00022450"/>
    </source>
</evidence>
<dbReference type="InterPro" id="IPR018201">
    <property type="entry name" value="Ketoacyl_synth_AS"/>
</dbReference>
<dbReference type="InterPro" id="IPR020841">
    <property type="entry name" value="PKS_Beta-ketoAc_synthase_dom"/>
</dbReference>
<dbReference type="InterPro" id="IPR014030">
    <property type="entry name" value="Ketoacyl_synth_N"/>
</dbReference>
<dbReference type="SUPFAM" id="SSF47336">
    <property type="entry name" value="ACP-like"/>
    <property type="match status" value="1"/>
</dbReference>
<dbReference type="InterPro" id="IPR020845">
    <property type="entry name" value="AMP-binding_CS"/>
</dbReference>
<reference evidence="6 7" key="1">
    <citation type="submission" date="2019-02" db="EMBL/GenBank/DDBJ databases">
        <title>Genomic Encyclopedia of Type Strains, Phase IV (KMG-IV): sequencing the most valuable type-strain genomes for metagenomic binning, comparative biology and taxonomic classification.</title>
        <authorList>
            <person name="Goeker M."/>
        </authorList>
    </citation>
    <scope>NUCLEOTIDE SEQUENCE [LARGE SCALE GENOMIC DNA]</scope>
    <source>
        <strain evidence="6 7">DSM 101727</strain>
    </source>
</reference>
<dbReference type="GO" id="GO:0004315">
    <property type="term" value="F:3-oxoacyl-[acyl-carrier-protein] synthase activity"/>
    <property type="evidence" value="ECO:0007669"/>
    <property type="project" value="InterPro"/>
</dbReference>
<dbReference type="Gene3D" id="3.40.50.720">
    <property type="entry name" value="NAD(P)-binding Rossmann-like Domain"/>
    <property type="match status" value="2"/>
</dbReference>
<gene>
    <name evidence="6" type="ORF">EV193_1131</name>
</gene>
<dbReference type="Gene3D" id="3.40.50.12780">
    <property type="entry name" value="N-terminal domain of ligase-like"/>
    <property type="match status" value="1"/>
</dbReference>
<dbReference type="InterPro" id="IPR050091">
    <property type="entry name" value="PKS_NRPS_Biosynth_Enz"/>
</dbReference>
<dbReference type="Pfam" id="PF00501">
    <property type="entry name" value="AMP-binding"/>
    <property type="match status" value="1"/>
</dbReference>
<proteinExistence type="predicted"/>
<dbReference type="GO" id="GO:0004312">
    <property type="term" value="F:fatty acid synthase activity"/>
    <property type="evidence" value="ECO:0007669"/>
    <property type="project" value="TreeGrafter"/>
</dbReference>
<dbReference type="SMART" id="SM00825">
    <property type="entry name" value="PKS_KS"/>
    <property type="match status" value="1"/>
</dbReference>
<dbReference type="InterPro" id="IPR025110">
    <property type="entry name" value="AMP-bd_C"/>
</dbReference>
<keyword evidence="1" id="KW-0596">Phosphopantetheine</keyword>
<dbReference type="InterPro" id="IPR042099">
    <property type="entry name" value="ANL_N_sf"/>
</dbReference>
<evidence type="ECO:0000256" key="3">
    <source>
        <dbReference type="ARBA" id="ARBA00022679"/>
    </source>
</evidence>
<comment type="caution">
    <text evidence="6">The sequence shown here is derived from an EMBL/GenBank/DDBJ whole genome shotgun (WGS) entry which is preliminary data.</text>
</comment>
<accession>A0A4Q7KDP6</accession>
<dbReference type="CDD" id="cd08956">
    <property type="entry name" value="KR_3_FAS_SDR_x"/>
    <property type="match status" value="1"/>
</dbReference>
<evidence type="ECO:0000259" key="4">
    <source>
        <dbReference type="PROSITE" id="PS50075"/>
    </source>
</evidence>
<dbReference type="Gene3D" id="3.40.50.11460">
    <property type="match status" value="1"/>
</dbReference>
<dbReference type="PROSITE" id="PS50075">
    <property type="entry name" value="CARRIER"/>
    <property type="match status" value="1"/>
</dbReference>
<dbReference type="InterPro" id="IPR009081">
    <property type="entry name" value="PP-bd_ACP"/>
</dbReference>
<dbReference type="InterPro" id="IPR016039">
    <property type="entry name" value="Thiolase-like"/>
</dbReference>
<dbReference type="RefSeq" id="WP_130347994.1">
    <property type="nucleotide sequence ID" value="NZ_SGWQ01000013.1"/>
</dbReference>
<dbReference type="InterPro" id="IPR057326">
    <property type="entry name" value="KR_dom"/>
</dbReference>
<dbReference type="SMART" id="SM00822">
    <property type="entry name" value="PKS_KR"/>
    <property type="match status" value="1"/>
</dbReference>
<dbReference type="InterPro" id="IPR020806">
    <property type="entry name" value="PKS_PP-bd"/>
</dbReference>
<evidence type="ECO:0000313" key="7">
    <source>
        <dbReference type="Proteomes" id="UP000294257"/>
    </source>
</evidence>
<evidence type="ECO:0000313" key="6">
    <source>
        <dbReference type="EMBL" id="RZS32161.1"/>
    </source>
</evidence>
<keyword evidence="2" id="KW-0597">Phosphoprotein</keyword>
<feature type="non-terminal residue" evidence="6">
    <location>
        <position position="1322"/>
    </location>
</feature>
<dbReference type="InterPro" id="IPR045851">
    <property type="entry name" value="AMP-bd_C_sf"/>
</dbReference>
<keyword evidence="6" id="KW-0436">Ligase</keyword>
<dbReference type="InterPro" id="IPR036736">
    <property type="entry name" value="ACP-like_sf"/>
</dbReference>
<dbReference type="PANTHER" id="PTHR43775">
    <property type="entry name" value="FATTY ACID SYNTHASE"/>
    <property type="match status" value="1"/>
</dbReference>
<dbReference type="Pfam" id="PF22953">
    <property type="entry name" value="SpnB_Rossmann"/>
    <property type="match status" value="1"/>
</dbReference>
<dbReference type="InterPro" id="IPR036291">
    <property type="entry name" value="NAD(P)-bd_dom_sf"/>
</dbReference>
<dbReference type="Gene3D" id="1.10.1200.10">
    <property type="entry name" value="ACP-like"/>
    <property type="match status" value="1"/>
</dbReference>